<sequence length="1283" mass="138702">MQNEAAIATPWGGSGGLSNSCATCGTANYRIASRTTTTTTTSSSFLKSTGRTTTRRSESKTSSVPFAVAGFRSVCCRPISFCCCGDLRHGSAGNERRRRDRDDGVLLLKGLGGRGGGGGERNTTAGSSTSSCACALRAVIIHHRRHHAPDDDGSRSVGWMARGGGGVGNATSGSGARVSGPRRGQRMKRGRSNVERQANGVTVVVPTASSAVKTTVTSDSSKNECGPDSVIDDGSNPDESKESAAPVELGSAGVIALQTEKGEEEDGDGDGRSSSSSSTLTSKNVGLHGDHKLASKVAMAHGGDIVTLLSGIDCVGQSAVIEREVGMKIKGEEEGDVLGDETPTGRRKRSGVRAPSSPENVVQVPSPALCLADIADTCRSLIAADRLEDCLLLLSSSASPSSPSSPSSSSSSSFFFCRQGVDGDGELIVCAEALSASLADGCARMARRGEGMRCVAVLSSMQRLGVKIEAESARCVVDSMKVQLANLIRKRKLNDCLHLLQELRKIDVWENRVGKEGREEWVKAFGAACMSMLRTDTKNIHEAVDFLCRLYGIMTGRSIRVKTVGGAGGAGGRRYIAILPGRLYWYNQVLKQCRREGNLARGRLVVQAIHSQNLKPKVYMYRSLLDICAATHLTEEAMVIFEEMKQHGVKPNVYIYNSLMNVFSGDMERVWEIHEWMQDDGIEGDSITYNTLLKSCAKAGRGDVALLLYKDTTSWADGKLQRDVFSYTTVIQACAKAKMWEQAFEVKADMDASGVVPNVYTWTALIGACTKCGLVERGLSLLEEMTEAGCAPNVKTYNILIDACADAGQEQRAFGLLEEMKRGGRKPRLFRHENADYQPANRSETRDAHAEKEEGERTRGITALKEKAGGMDGCDLSPAPVQEPLVFVTTSDGGRDDDNDDNDGSATISAASHSRYEEARQGTNQGAHRQTHRGSNPSTTFRSAAKDGMIDGPTDSEAYPDLVDEGLSHLEGQQQLLPLSATMGQAQSDLTSGLGPAGKPVRENGKRKQLNRDAANAAGGGSHRGWKPTNPCQPNSVTYNTMMKVCTGSPEKIRQLMEEMKALGLRPNATSWATLIDAYGSGGELQKAEQALEEMKMNGCDEDVVTFTSLIKACLRATNVDKAFWYYEKMKKAGIKPNIVTFNTILRTQHTCREPHEVQRALALYEEMRDYGYAANDAVLQSLMTEWAEKAIEGVDNTAHVARDAIALQPPKDPRREASPPFSKLLKFEGFAELLARKGRKLRKHGGQRPRVKKNSLTVDLHGLSKVCYKPFPTLLDKWFHIL</sequence>
<feature type="region of interest" description="Disordered" evidence="4">
    <location>
        <begin position="888"/>
        <end position="961"/>
    </location>
</feature>
<dbReference type="InterPro" id="IPR002885">
    <property type="entry name" value="PPR_rpt"/>
</dbReference>
<feature type="repeat" description="PPR" evidence="3">
    <location>
        <begin position="1068"/>
        <end position="1102"/>
    </location>
</feature>
<dbReference type="EMBL" id="BFEA01000494">
    <property type="protein sequence ID" value="GBG84865.1"/>
    <property type="molecule type" value="Genomic_DNA"/>
</dbReference>
<comment type="similarity">
    <text evidence="1">Belongs to the PPR family. P subfamily.</text>
</comment>
<dbReference type="PROSITE" id="PS51375">
    <property type="entry name" value="PPR"/>
    <property type="match status" value="7"/>
</dbReference>
<dbReference type="PANTHER" id="PTHR47447:SF28">
    <property type="entry name" value="PENTACOTRIPEPTIDE-REPEAT REGION OF PRORP DOMAIN-CONTAINING PROTEIN"/>
    <property type="match status" value="1"/>
</dbReference>
<feature type="compositionally biased region" description="Basic and acidic residues" evidence="4">
    <location>
        <begin position="843"/>
        <end position="862"/>
    </location>
</feature>
<dbReference type="Pfam" id="PF13812">
    <property type="entry name" value="PPR_3"/>
    <property type="match status" value="2"/>
</dbReference>
<evidence type="ECO:0000256" key="1">
    <source>
        <dbReference type="ARBA" id="ARBA00007626"/>
    </source>
</evidence>
<accession>A0A388LRI2</accession>
<organism evidence="5 6">
    <name type="scientific">Chara braunii</name>
    <name type="common">Braun's stonewort</name>
    <dbReference type="NCBI Taxonomy" id="69332"/>
    <lineage>
        <taxon>Eukaryota</taxon>
        <taxon>Viridiplantae</taxon>
        <taxon>Streptophyta</taxon>
        <taxon>Charophyceae</taxon>
        <taxon>Charales</taxon>
        <taxon>Characeae</taxon>
        <taxon>Chara</taxon>
    </lineage>
</organism>
<feature type="repeat" description="PPR" evidence="3">
    <location>
        <begin position="685"/>
        <end position="715"/>
    </location>
</feature>
<gene>
    <name evidence="5" type="ORF">CBR_g39241</name>
</gene>
<feature type="region of interest" description="Disordered" evidence="4">
    <location>
        <begin position="825"/>
        <end position="862"/>
    </location>
</feature>
<feature type="region of interest" description="Disordered" evidence="4">
    <location>
        <begin position="161"/>
        <end position="286"/>
    </location>
</feature>
<feature type="repeat" description="PPR" evidence="3">
    <location>
        <begin position="1103"/>
        <end position="1137"/>
    </location>
</feature>
<name>A0A388LRI2_CHABU</name>
<dbReference type="PANTHER" id="PTHR47447">
    <property type="entry name" value="OS03G0856100 PROTEIN"/>
    <property type="match status" value="1"/>
</dbReference>
<comment type="caution">
    <text evidence="5">The sequence shown here is derived from an EMBL/GenBank/DDBJ whole genome shotgun (WGS) entry which is preliminary data.</text>
</comment>
<dbReference type="Gramene" id="GBG84865">
    <property type="protein sequence ID" value="GBG84865"/>
    <property type="gene ID" value="CBR_g39241"/>
</dbReference>
<feature type="region of interest" description="Disordered" evidence="4">
    <location>
        <begin position="332"/>
        <end position="361"/>
    </location>
</feature>
<dbReference type="Gene3D" id="1.25.40.10">
    <property type="entry name" value="Tetratricopeptide repeat domain"/>
    <property type="match status" value="3"/>
</dbReference>
<feature type="compositionally biased region" description="Polar residues" evidence="4">
    <location>
        <begin position="921"/>
        <end position="942"/>
    </location>
</feature>
<evidence type="ECO:0000313" key="5">
    <source>
        <dbReference type="EMBL" id="GBG84865.1"/>
    </source>
</evidence>
<dbReference type="STRING" id="69332.A0A388LRI2"/>
<reference evidence="5 6" key="1">
    <citation type="journal article" date="2018" name="Cell">
        <title>The Chara Genome: Secondary Complexity and Implications for Plant Terrestrialization.</title>
        <authorList>
            <person name="Nishiyama T."/>
            <person name="Sakayama H."/>
            <person name="Vries J.D."/>
            <person name="Buschmann H."/>
            <person name="Saint-Marcoux D."/>
            <person name="Ullrich K.K."/>
            <person name="Haas F.B."/>
            <person name="Vanderstraeten L."/>
            <person name="Becker D."/>
            <person name="Lang D."/>
            <person name="Vosolsobe S."/>
            <person name="Rombauts S."/>
            <person name="Wilhelmsson P.K.I."/>
            <person name="Janitza P."/>
            <person name="Kern R."/>
            <person name="Heyl A."/>
            <person name="Rumpler F."/>
            <person name="Villalobos L.I.A.C."/>
            <person name="Clay J.M."/>
            <person name="Skokan R."/>
            <person name="Toyoda A."/>
            <person name="Suzuki Y."/>
            <person name="Kagoshima H."/>
            <person name="Schijlen E."/>
            <person name="Tajeshwar N."/>
            <person name="Catarino B."/>
            <person name="Hetherington A.J."/>
            <person name="Saltykova A."/>
            <person name="Bonnot C."/>
            <person name="Breuninger H."/>
            <person name="Symeonidi A."/>
            <person name="Radhakrishnan G.V."/>
            <person name="Van Nieuwerburgh F."/>
            <person name="Deforce D."/>
            <person name="Chang C."/>
            <person name="Karol K.G."/>
            <person name="Hedrich R."/>
            <person name="Ulvskov P."/>
            <person name="Glockner G."/>
            <person name="Delwiche C.F."/>
            <person name="Petrasek J."/>
            <person name="Van de Peer Y."/>
            <person name="Friml J."/>
            <person name="Beilby M."/>
            <person name="Dolan L."/>
            <person name="Kohara Y."/>
            <person name="Sugano S."/>
            <person name="Fujiyama A."/>
            <person name="Delaux P.-M."/>
            <person name="Quint M."/>
            <person name="TheiBen G."/>
            <person name="Hagemann M."/>
            <person name="Harholt J."/>
            <person name="Dunand C."/>
            <person name="Zachgo S."/>
            <person name="Langdale J."/>
            <person name="Maumus F."/>
            <person name="Straeten D.V.D."/>
            <person name="Gould S.B."/>
            <person name="Rensing S.A."/>
        </authorList>
    </citation>
    <scope>NUCLEOTIDE SEQUENCE [LARGE SCALE GENOMIC DNA]</scope>
    <source>
        <strain evidence="5 6">S276</strain>
    </source>
</reference>
<evidence type="ECO:0000256" key="4">
    <source>
        <dbReference type="SAM" id="MobiDB-lite"/>
    </source>
</evidence>
<dbReference type="InterPro" id="IPR011990">
    <property type="entry name" value="TPR-like_helical_dom_sf"/>
</dbReference>
<dbReference type="OrthoDB" id="185373at2759"/>
<dbReference type="Proteomes" id="UP000265515">
    <property type="component" value="Unassembled WGS sequence"/>
</dbReference>
<evidence type="ECO:0000313" key="6">
    <source>
        <dbReference type="Proteomes" id="UP000265515"/>
    </source>
</evidence>
<evidence type="ECO:0000256" key="2">
    <source>
        <dbReference type="ARBA" id="ARBA00022737"/>
    </source>
</evidence>
<keyword evidence="6" id="KW-1185">Reference proteome</keyword>
<proteinExistence type="inferred from homology"/>
<evidence type="ECO:0008006" key="7">
    <source>
        <dbReference type="Google" id="ProtNLM"/>
    </source>
</evidence>
<feature type="repeat" description="PPR" evidence="3">
    <location>
        <begin position="793"/>
        <end position="827"/>
    </location>
</feature>
<feature type="repeat" description="PPR" evidence="3">
    <location>
        <begin position="758"/>
        <end position="792"/>
    </location>
</feature>
<evidence type="ECO:0000256" key="3">
    <source>
        <dbReference type="PROSITE-ProRule" id="PRU00708"/>
    </source>
</evidence>
<keyword evidence="2" id="KW-0677">Repeat</keyword>
<feature type="compositionally biased region" description="Low complexity" evidence="4">
    <location>
        <begin position="201"/>
        <end position="220"/>
    </location>
</feature>
<dbReference type="NCBIfam" id="TIGR00756">
    <property type="entry name" value="PPR"/>
    <property type="match status" value="7"/>
</dbReference>
<feature type="region of interest" description="Disordered" evidence="4">
    <location>
        <begin position="987"/>
        <end position="1010"/>
    </location>
</feature>
<feature type="repeat" description="PPR" evidence="3">
    <location>
        <begin position="617"/>
        <end position="651"/>
    </location>
</feature>
<feature type="repeat" description="PPR" evidence="3">
    <location>
        <begin position="723"/>
        <end position="757"/>
    </location>
</feature>
<dbReference type="Pfam" id="PF01535">
    <property type="entry name" value="PPR"/>
    <property type="match status" value="2"/>
</dbReference>
<dbReference type="Pfam" id="PF13041">
    <property type="entry name" value="PPR_2"/>
    <property type="match status" value="2"/>
</dbReference>
<protein>
    <recommendedName>
        <fullName evidence="7">Pentacotripeptide-repeat region of PRORP domain-containing protein</fullName>
    </recommendedName>
</protein>